<feature type="signal peptide" evidence="2">
    <location>
        <begin position="1"/>
        <end position="23"/>
    </location>
</feature>
<keyword evidence="4" id="KW-1185">Reference proteome</keyword>
<name>A0ABW4SNK0_9ACTN</name>
<dbReference type="EMBL" id="JBHUFV010000003">
    <property type="protein sequence ID" value="MFD1930514.1"/>
    <property type="molecule type" value="Genomic_DNA"/>
</dbReference>
<sequence>MTKAVLLTSLVAGALTGPALVQAPATLAIKEITIRPGAPVVGAHGSVKLVIDVVASGAEENGVTIKVEPGSPPGPVLGRKPIGSGKILGPVPEAPPARVALVPVEAVPPPEDLPPAFAAPRPAIPAPPDGWGQPSAAGGDAMVEDWPAPVEPSFPAAQPPPPGWPEETTTPAPEPTPSATPSGPDGQPIGRDGVWETWRFLPAQGLNRFYPAGPWTITATARAEDGTSVTAYASFNLRRDTKLSPVLIKGMRGGRGVRLSGSLHRIDPSGTTDYAPFAKQRLEIFYRRGTNGSWQRVGTVTTGDRGQFERRLAGRTQGTWRVRFPGTDSYAAEQASTLRRVVRN</sequence>
<feature type="region of interest" description="Disordered" evidence="1">
    <location>
        <begin position="112"/>
        <end position="192"/>
    </location>
</feature>
<dbReference type="RefSeq" id="WP_379568960.1">
    <property type="nucleotide sequence ID" value="NZ_JBHUFV010000003.1"/>
</dbReference>
<organism evidence="3 4">
    <name type="scientific">Nonomuraea mangrovi</name>
    <dbReference type="NCBI Taxonomy" id="2316207"/>
    <lineage>
        <taxon>Bacteria</taxon>
        <taxon>Bacillati</taxon>
        <taxon>Actinomycetota</taxon>
        <taxon>Actinomycetes</taxon>
        <taxon>Streptosporangiales</taxon>
        <taxon>Streptosporangiaceae</taxon>
        <taxon>Nonomuraea</taxon>
    </lineage>
</organism>
<accession>A0ABW4SNK0</accession>
<protein>
    <submittedName>
        <fullName evidence="3">Uncharacterized protein</fullName>
    </submittedName>
</protein>
<feature type="chain" id="PRO_5046126186" evidence="2">
    <location>
        <begin position="24"/>
        <end position="344"/>
    </location>
</feature>
<evidence type="ECO:0000256" key="2">
    <source>
        <dbReference type="SAM" id="SignalP"/>
    </source>
</evidence>
<comment type="caution">
    <text evidence="3">The sequence shown here is derived from an EMBL/GenBank/DDBJ whole genome shotgun (WGS) entry which is preliminary data.</text>
</comment>
<evidence type="ECO:0000313" key="3">
    <source>
        <dbReference type="EMBL" id="MFD1930514.1"/>
    </source>
</evidence>
<evidence type="ECO:0000313" key="4">
    <source>
        <dbReference type="Proteomes" id="UP001597368"/>
    </source>
</evidence>
<evidence type="ECO:0000256" key="1">
    <source>
        <dbReference type="SAM" id="MobiDB-lite"/>
    </source>
</evidence>
<gene>
    <name evidence="3" type="ORF">ACFSKW_03380</name>
</gene>
<dbReference type="Proteomes" id="UP001597368">
    <property type="component" value="Unassembled WGS sequence"/>
</dbReference>
<proteinExistence type="predicted"/>
<keyword evidence="2" id="KW-0732">Signal</keyword>
<feature type="compositionally biased region" description="Pro residues" evidence="1">
    <location>
        <begin position="149"/>
        <end position="164"/>
    </location>
</feature>
<reference evidence="4" key="1">
    <citation type="journal article" date="2019" name="Int. J. Syst. Evol. Microbiol.">
        <title>The Global Catalogue of Microorganisms (GCM) 10K type strain sequencing project: providing services to taxonomists for standard genome sequencing and annotation.</title>
        <authorList>
            <consortium name="The Broad Institute Genomics Platform"/>
            <consortium name="The Broad Institute Genome Sequencing Center for Infectious Disease"/>
            <person name="Wu L."/>
            <person name="Ma J."/>
        </authorList>
    </citation>
    <scope>NUCLEOTIDE SEQUENCE [LARGE SCALE GENOMIC DNA]</scope>
    <source>
        <strain evidence="4">ICMP 6774ER</strain>
    </source>
</reference>